<evidence type="ECO:0000256" key="1">
    <source>
        <dbReference type="SAM" id="MobiDB-lite"/>
    </source>
</evidence>
<comment type="caution">
    <text evidence="3">The sequence shown here is derived from an EMBL/GenBank/DDBJ whole genome shotgun (WGS) entry which is preliminary data.</text>
</comment>
<dbReference type="GO" id="GO:0003723">
    <property type="term" value="F:RNA binding"/>
    <property type="evidence" value="ECO:0007669"/>
    <property type="project" value="InterPro"/>
</dbReference>
<dbReference type="SMART" id="SM00343">
    <property type="entry name" value="ZnF_C2HC"/>
    <property type="match status" value="3"/>
</dbReference>
<feature type="region of interest" description="Disordered" evidence="1">
    <location>
        <begin position="295"/>
        <end position="320"/>
    </location>
</feature>
<dbReference type="PANTHER" id="PTHR22639:SF3">
    <property type="entry name" value="ZINC FINGER CCHC DOMAIN-CONTAINING PROTEIN 3"/>
    <property type="match status" value="1"/>
</dbReference>
<name>A0A4Y2BT36_ARAVE</name>
<dbReference type="InterPro" id="IPR036875">
    <property type="entry name" value="Znf_CCHC_sf"/>
</dbReference>
<feature type="domain" description="CCHC-type" evidence="2">
    <location>
        <begin position="63"/>
        <end position="79"/>
    </location>
</feature>
<evidence type="ECO:0000313" key="3">
    <source>
        <dbReference type="EMBL" id="GBL95372.1"/>
    </source>
</evidence>
<dbReference type="EMBL" id="BGPR01000111">
    <property type="protein sequence ID" value="GBL95372.1"/>
    <property type="molecule type" value="Genomic_DNA"/>
</dbReference>
<dbReference type="InterPro" id="IPR001878">
    <property type="entry name" value="Znf_CCHC"/>
</dbReference>
<evidence type="ECO:0000259" key="2">
    <source>
        <dbReference type="SMART" id="SM00343"/>
    </source>
</evidence>
<dbReference type="PANTHER" id="PTHR22639">
    <property type="entry name" value="GAG-RELATED PROTEIN"/>
    <property type="match status" value="1"/>
</dbReference>
<dbReference type="AlphaFoldDB" id="A0A4Y2BT36"/>
<accession>A0A4Y2BT36</accession>
<reference evidence="3 4" key="1">
    <citation type="journal article" date="2019" name="Sci. Rep.">
        <title>Orb-weaving spider Araneus ventricosus genome elucidates the spidroin gene catalogue.</title>
        <authorList>
            <person name="Kono N."/>
            <person name="Nakamura H."/>
            <person name="Ohtoshi R."/>
            <person name="Moran D.A.P."/>
            <person name="Shinohara A."/>
            <person name="Yoshida Y."/>
            <person name="Fujiwara M."/>
            <person name="Mori M."/>
            <person name="Tomita M."/>
            <person name="Arakawa K."/>
        </authorList>
    </citation>
    <scope>NUCLEOTIDE SEQUENCE [LARGE SCALE GENOMIC DNA]</scope>
</reference>
<dbReference type="SUPFAM" id="SSF57756">
    <property type="entry name" value="Retrovirus zinc finger-like domains"/>
    <property type="match status" value="1"/>
</dbReference>
<dbReference type="GO" id="GO:0008270">
    <property type="term" value="F:zinc ion binding"/>
    <property type="evidence" value="ECO:0007669"/>
    <property type="project" value="InterPro"/>
</dbReference>
<feature type="domain" description="CCHC-type" evidence="2">
    <location>
        <begin position="44"/>
        <end position="60"/>
    </location>
</feature>
<dbReference type="GO" id="GO:0002218">
    <property type="term" value="P:activation of innate immune response"/>
    <property type="evidence" value="ECO:0007669"/>
    <property type="project" value="InterPro"/>
</dbReference>
<dbReference type="GO" id="GO:0003690">
    <property type="term" value="F:double-stranded DNA binding"/>
    <property type="evidence" value="ECO:0007669"/>
    <property type="project" value="InterPro"/>
</dbReference>
<organism evidence="3 4">
    <name type="scientific">Araneus ventricosus</name>
    <name type="common">Orbweaver spider</name>
    <name type="synonym">Epeira ventricosa</name>
    <dbReference type="NCBI Taxonomy" id="182803"/>
    <lineage>
        <taxon>Eukaryota</taxon>
        <taxon>Metazoa</taxon>
        <taxon>Ecdysozoa</taxon>
        <taxon>Arthropoda</taxon>
        <taxon>Chelicerata</taxon>
        <taxon>Arachnida</taxon>
        <taxon>Araneae</taxon>
        <taxon>Araneomorphae</taxon>
        <taxon>Entelegynae</taxon>
        <taxon>Araneoidea</taxon>
        <taxon>Araneidae</taxon>
        <taxon>Araneus</taxon>
    </lineage>
</organism>
<evidence type="ECO:0000313" key="4">
    <source>
        <dbReference type="Proteomes" id="UP000499080"/>
    </source>
</evidence>
<feature type="domain" description="CCHC-type" evidence="2">
    <location>
        <begin position="82"/>
        <end position="99"/>
    </location>
</feature>
<protein>
    <recommendedName>
        <fullName evidence="2">CCHC-type domain-containing protein</fullName>
    </recommendedName>
</protein>
<dbReference type="InterPro" id="IPR042509">
    <property type="entry name" value="ZCCHC3"/>
</dbReference>
<keyword evidence="4" id="KW-1185">Reference proteome</keyword>
<sequence length="320" mass="35340">MRKGGQLLDTKHLVLTFHGSKVPESINAGYMKLAVWHYFPNPLRCFKCQRFGHSKASCRGTLTCARCAEAGHNSSGCIAPEKCTNCKGSHTSFSRSCPSWIFEKEVISEKVIKQVTYAEAKRNVKARSPTPGTSYATVVKKNVQSNSTQIVSVVLPSDSVSFQKSYIPTEPCPKSDECFIKAPSPNAHTNRISTQSEVSKCSSDSLDFSEFKSVSKKLKKDSKVNKDKQNASVGKVSDFHQTIKTSHRKVPNSLTTQDNNCTHQSALKPFATTKPNSVDTELLPMAVLPPLEKRLLQTRESDADADAEMRSSSFSEERIL</sequence>
<proteinExistence type="predicted"/>
<gene>
    <name evidence="3" type="ORF">AVEN_154782_1</name>
</gene>
<dbReference type="Proteomes" id="UP000499080">
    <property type="component" value="Unassembled WGS sequence"/>
</dbReference>